<dbReference type="Gene3D" id="3.20.200.10">
    <property type="entry name" value="MHCK/EF2 kinase"/>
    <property type="match status" value="1"/>
</dbReference>
<evidence type="ECO:0000256" key="5">
    <source>
        <dbReference type="ARBA" id="ARBA00022840"/>
    </source>
</evidence>
<keyword evidence="2" id="KW-0808">Transferase</keyword>
<dbReference type="GO" id="GO:0005524">
    <property type="term" value="F:ATP binding"/>
    <property type="evidence" value="ECO:0007669"/>
    <property type="project" value="UniProtKB-KW"/>
</dbReference>
<evidence type="ECO:0000313" key="8">
    <source>
        <dbReference type="Proteomes" id="UP000887568"/>
    </source>
</evidence>
<dbReference type="InterPro" id="IPR051852">
    <property type="entry name" value="Alpha-type_PK"/>
</dbReference>
<dbReference type="CDD" id="cd04515">
    <property type="entry name" value="Alpha_kinase"/>
    <property type="match status" value="1"/>
</dbReference>
<dbReference type="PANTHER" id="PTHR45992:SF11">
    <property type="entry name" value="ALPHA-TYPE PROTEIN KINASE DOMAIN-CONTAINING PROTEIN"/>
    <property type="match status" value="1"/>
</dbReference>
<reference evidence="7" key="1">
    <citation type="submission" date="2022-11" db="UniProtKB">
        <authorList>
            <consortium name="EnsemblMetazoa"/>
        </authorList>
    </citation>
    <scope>IDENTIFICATION</scope>
</reference>
<evidence type="ECO:0000256" key="3">
    <source>
        <dbReference type="ARBA" id="ARBA00022741"/>
    </source>
</evidence>
<evidence type="ECO:0000256" key="2">
    <source>
        <dbReference type="ARBA" id="ARBA00022679"/>
    </source>
</evidence>
<dbReference type="PROSITE" id="PS51158">
    <property type="entry name" value="ALPHA_KINASE"/>
    <property type="match status" value="1"/>
</dbReference>
<dbReference type="GeneID" id="119733037"/>
<dbReference type="Pfam" id="PF02816">
    <property type="entry name" value="Alpha_kinase"/>
    <property type="match status" value="1"/>
</dbReference>
<dbReference type="InterPro" id="IPR004166">
    <property type="entry name" value="a-kinase_dom"/>
</dbReference>
<feature type="domain" description="Alpha-type protein kinase" evidence="6">
    <location>
        <begin position="1"/>
        <end position="256"/>
    </location>
</feature>
<keyword evidence="4" id="KW-0418">Kinase</keyword>
<sequence>MGSYPASNKSKEIGLSRTWVEFEDDWFAQGASRRVYKGTFHGTPEKEGKRCVVKVYKEEWYDDAKDYAWKVDDLAYCKANEMAQLFNMHHTAMYPTSINRKIEFVKPEFTRVDAHATNYFLGFLPYYRTVKGKLAFTRDTVTNVIPSNASVLVERYLEGDYVKFTSNTGFVDPENGALPAAFSHFTYHASEGEILVSDLQGVMSGTRYTFTDPAVLSGGIEYGVYGPTDLGKLGIVKFFKSHSCNELCKGLNKPHIFNVTRGEQVVMDQIIQNMSGEKSSTYTYQLGKSSGVSKSEVEKLQRKIELETVPEESDSDVETEYHSGLQQIDSAYTTMYGELQSSNTIDQIKASISKSMPDPSSSYIHSLRIFSDSNSDSDSDSDLFPDLHSLRIL</sequence>
<dbReference type="SUPFAM" id="SSF56112">
    <property type="entry name" value="Protein kinase-like (PK-like)"/>
    <property type="match status" value="1"/>
</dbReference>
<dbReference type="GO" id="GO:0004674">
    <property type="term" value="F:protein serine/threonine kinase activity"/>
    <property type="evidence" value="ECO:0007669"/>
    <property type="project" value="UniProtKB-KW"/>
</dbReference>
<keyword evidence="1" id="KW-0723">Serine/threonine-protein kinase</keyword>
<accession>A0A914AGA3</accession>
<keyword evidence="3" id="KW-0547">Nucleotide-binding</keyword>
<dbReference type="InterPro" id="IPR011009">
    <property type="entry name" value="Kinase-like_dom_sf"/>
</dbReference>
<dbReference type="SMART" id="SM00811">
    <property type="entry name" value="Alpha_kinase"/>
    <property type="match status" value="1"/>
</dbReference>
<dbReference type="OrthoDB" id="301415at2759"/>
<evidence type="ECO:0000259" key="6">
    <source>
        <dbReference type="PROSITE" id="PS51158"/>
    </source>
</evidence>
<dbReference type="EnsemblMetazoa" id="XM_038206618.1">
    <property type="protein sequence ID" value="XP_038062546.1"/>
    <property type="gene ID" value="LOC119733037"/>
</dbReference>
<name>A0A914AGA3_PATMI</name>
<evidence type="ECO:0000256" key="4">
    <source>
        <dbReference type="ARBA" id="ARBA00022777"/>
    </source>
</evidence>
<evidence type="ECO:0000313" key="7">
    <source>
        <dbReference type="EnsemblMetazoa" id="XP_038062546.1"/>
    </source>
</evidence>
<dbReference type="Proteomes" id="UP000887568">
    <property type="component" value="Unplaced"/>
</dbReference>
<proteinExistence type="predicted"/>
<dbReference type="RefSeq" id="XP_038062546.1">
    <property type="nucleotide sequence ID" value="XM_038206618.1"/>
</dbReference>
<protein>
    <recommendedName>
        <fullName evidence="6">Alpha-type protein kinase domain-containing protein</fullName>
    </recommendedName>
</protein>
<organism evidence="7 8">
    <name type="scientific">Patiria miniata</name>
    <name type="common">Bat star</name>
    <name type="synonym">Asterina miniata</name>
    <dbReference type="NCBI Taxonomy" id="46514"/>
    <lineage>
        <taxon>Eukaryota</taxon>
        <taxon>Metazoa</taxon>
        <taxon>Echinodermata</taxon>
        <taxon>Eleutherozoa</taxon>
        <taxon>Asterozoa</taxon>
        <taxon>Asteroidea</taxon>
        <taxon>Valvatacea</taxon>
        <taxon>Valvatida</taxon>
        <taxon>Asterinidae</taxon>
        <taxon>Patiria</taxon>
    </lineage>
</organism>
<dbReference type="AlphaFoldDB" id="A0A914AGA3"/>
<evidence type="ECO:0000256" key="1">
    <source>
        <dbReference type="ARBA" id="ARBA00022527"/>
    </source>
</evidence>
<keyword evidence="8" id="KW-1185">Reference proteome</keyword>
<keyword evidence="5" id="KW-0067">ATP-binding</keyword>
<dbReference type="PANTHER" id="PTHR45992">
    <property type="entry name" value="EUKARYOTIC ELONGATION FACTOR 2 KINASE-RELATED"/>
    <property type="match status" value="1"/>
</dbReference>